<sequence length="298" mass="32971">MSETGLTETADPDEAFGALANATRVDILRALWYADDQTATFSELRDAVEMADSGQFNYHLDKLTDRFVTKGEDGYELTLAGRAVNGAIHAGAYTMDGSIDPMALSDPCPACGGERTFHYEDERVRVECDTCDMTATALVPPGVFADYDREQLPAVTSRYFRTIYQQLANGFCWHCEGKIYPTVVPLPETTLHMETVPDDAADLPLVRYDCQRCGAELIGDLGAALLSHPAVVSFYYDYGIDVNERPFWEFSAWNTDHAVIRQRDPFRASVTYRSGDAALTLVVDDALSVIESDRRDAG</sequence>
<dbReference type="Pfam" id="PF24038">
    <property type="entry name" value="DUF7347"/>
    <property type="match status" value="1"/>
</dbReference>
<name>A0A8J8C4I3_9EURY</name>
<accession>A0A8J8C4I3</accession>
<dbReference type="CDD" id="cd00090">
    <property type="entry name" value="HTH_ARSR"/>
    <property type="match status" value="1"/>
</dbReference>
<dbReference type="Proteomes" id="UP000766550">
    <property type="component" value="Unassembled WGS sequence"/>
</dbReference>
<evidence type="ECO:0000313" key="3">
    <source>
        <dbReference type="EMBL" id="MBV0925616.1"/>
    </source>
</evidence>
<evidence type="ECO:0000259" key="1">
    <source>
        <dbReference type="Pfam" id="PF24038"/>
    </source>
</evidence>
<evidence type="ECO:0000313" key="4">
    <source>
        <dbReference type="Proteomes" id="UP000766550"/>
    </source>
</evidence>
<feature type="domain" description="DUF7347" evidence="1">
    <location>
        <begin position="12"/>
        <end position="88"/>
    </location>
</feature>
<dbReference type="SUPFAM" id="SSF46785">
    <property type="entry name" value="Winged helix' DNA-binding domain"/>
    <property type="match status" value="1"/>
</dbReference>
<dbReference type="InterPro" id="IPR036390">
    <property type="entry name" value="WH_DNA-bd_sf"/>
</dbReference>
<protein>
    <submittedName>
        <fullName evidence="3">Helix-turn-helix domain-containing protein</fullName>
    </submittedName>
</protein>
<dbReference type="EMBL" id="JAHQXF010000002">
    <property type="protein sequence ID" value="MBV0925616.1"/>
    <property type="molecule type" value="Genomic_DNA"/>
</dbReference>
<dbReference type="InterPro" id="IPR055775">
    <property type="entry name" value="DUF7351"/>
</dbReference>
<dbReference type="InterPro" id="IPR011991">
    <property type="entry name" value="ArsR-like_HTH"/>
</dbReference>
<proteinExistence type="predicted"/>
<organism evidence="3 4">
    <name type="scientific">Haloarcula limicola</name>
    <dbReference type="NCBI Taxonomy" id="1429915"/>
    <lineage>
        <taxon>Archaea</taxon>
        <taxon>Methanobacteriati</taxon>
        <taxon>Methanobacteriota</taxon>
        <taxon>Stenosarchaea group</taxon>
        <taxon>Halobacteria</taxon>
        <taxon>Halobacteriales</taxon>
        <taxon>Haloarculaceae</taxon>
        <taxon>Haloarcula</taxon>
    </lineage>
</organism>
<feature type="domain" description="DUF7351" evidence="2">
    <location>
        <begin position="107"/>
        <end position="289"/>
    </location>
</feature>
<dbReference type="Gene3D" id="1.10.10.10">
    <property type="entry name" value="Winged helix-like DNA-binding domain superfamily/Winged helix DNA-binding domain"/>
    <property type="match status" value="1"/>
</dbReference>
<dbReference type="Pfam" id="PF24042">
    <property type="entry name" value="DUF7351"/>
    <property type="match status" value="1"/>
</dbReference>
<keyword evidence="4" id="KW-1185">Reference proteome</keyword>
<comment type="caution">
    <text evidence="3">The sequence shown here is derived from an EMBL/GenBank/DDBJ whole genome shotgun (WGS) entry which is preliminary data.</text>
</comment>
<dbReference type="InterPro" id="IPR055771">
    <property type="entry name" value="DUF7347"/>
</dbReference>
<gene>
    <name evidence="3" type="ORF">KTS45_15530</name>
</gene>
<dbReference type="InterPro" id="IPR036388">
    <property type="entry name" value="WH-like_DNA-bd_sf"/>
</dbReference>
<reference evidence="3 4" key="1">
    <citation type="submission" date="2021-06" db="EMBL/GenBank/DDBJ databases">
        <title>New haloarchaea isolates fom saline soil.</title>
        <authorList>
            <person name="Duran-Viseras A."/>
            <person name="Sanchez-Porro C.S."/>
            <person name="Ventosa A."/>
        </authorList>
    </citation>
    <scope>NUCLEOTIDE SEQUENCE [LARGE SCALE GENOMIC DNA]</scope>
    <source>
        <strain evidence="3 4">JCM 183640</strain>
    </source>
</reference>
<dbReference type="OrthoDB" id="8482at2157"/>
<evidence type="ECO:0000259" key="2">
    <source>
        <dbReference type="Pfam" id="PF24042"/>
    </source>
</evidence>
<dbReference type="RefSeq" id="WP_162318430.1">
    <property type="nucleotide sequence ID" value="NZ_JAHQXF010000002.1"/>
</dbReference>
<dbReference type="AlphaFoldDB" id="A0A8J8C4I3"/>